<feature type="domain" description="ArnT-like N-terminal" evidence="9">
    <location>
        <begin position="41"/>
        <end position="225"/>
    </location>
</feature>
<feature type="transmembrane region" description="Helical" evidence="8">
    <location>
        <begin position="204"/>
        <end position="223"/>
    </location>
</feature>
<keyword evidence="6 8" id="KW-1133">Transmembrane helix</keyword>
<dbReference type="RefSeq" id="WP_346757166.1">
    <property type="nucleotide sequence ID" value="NZ_JAUJEB010000001.1"/>
</dbReference>
<dbReference type="InterPro" id="IPR003342">
    <property type="entry name" value="ArnT-like_N"/>
</dbReference>
<gene>
    <name evidence="10" type="ORF">QQ020_07240</name>
</gene>
<feature type="transmembrane region" description="Helical" evidence="8">
    <location>
        <begin position="400"/>
        <end position="420"/>
    </location>
</feature>
<feature type="transmembrane region" description="Helical" evidence="8">
    <location>
        <begin position="157"/>
        <end position="173"/>
    </location>
</feature>
<evidence type="ECO:0000256" key="1">
    <source>
        <dbReference type="ARBA" id="ARBA00004651"/>
    </source>
</evidence>
<protein>
    <submittedName>
        <fullName evidence="10">Glycosyltransferase family 39 protein</fullName>
    </submittedName>
</protein>
<feature type="transmembrane region" description="Helical" evidence="8">
    <location>
        <begin position="179"/>
        <end position="197"/>
    </location>
</feature>
<feature type="transmembrane region" description="Helical" evidence="8">
    <location>
        <begin position="314"/>
        <end position="331"/>
    </location>
</feature>
<evidence type="ECO:0000256" key="4">
    <source>
        <dbReference type="ARBA" id="ARBA00022679"/>
    </source>
</evidence>
<feature type="transmembrane region" description="Helical" evidence="8">
    <location>
        <begin position="136"/>
        <end position="152"/>
    </location>
</feature>
<evidence type="ECO:0000256" key="3">
    <source>
        <dbReference type="ARBA" id="ARBA00022676"/>
    </source>
</evidence>
<keyword evidence="7 8" id="KW-0472">Membrane</keyword>
<keyword evidence="3" id="KW-0328">Glycosyltransferase</keyword>
<dbReference type="Proteomes" id="UP001172083">
    <property type="component" value="Unassembled WGS sequence"/>
</dbReference>
<accession>A0ABT8L2B0</accession>
<feature type="transmembrane region" description="Helical" evidence="8">
    <location>
        <begin position="374"/>
        <end position="393"/>
    </location>
</feature>
<dbReference type="EMBL" id="JAUJEB010000001">
    <property type="protein sequence ID" value="MDN5211838.1"/>
    <property type="molecule type" value="Genomic_DNA"/>
</dbReference>
<evidence type="ECO:0000256" key="8">
    <source>
        <dbReference type="SAM" id="Phobius"/>
    </source>
</evidence>
<dbReference type="PANTHER" id="PTHR33908">
    <property type="entry name" value="MANNOSYLTRANSFERASE YKCB-RELATED"/>
    <property type="match status" value="1"/>
</dbReference>
<keyword evidence="11" id="KW-1185">Reference proteome</keyword>
<feature type="transmembrane region" description="Helical" evidence="8">
    <location>
        <begin position="110"/>
        <end position="130"/>
    </location>
</feature>
<dbReference type="PANTHER" id="PTHR33908:SF3">
    <property type="entry name" value="UNDECAPRENYL PHOSPHATE-ALPHA-4-AMINO-4-DEOXY-L-ARABINOSE ARABINOSYL TRANSFERASE"/>
    <property type="match status" value="1"/>
</dbReference>
<feature type="transmembrane region" description="Helical" evidence="8">
    <location>
        <begin position="255"/>
        <end position="277"/>
    </location>
</feature>
<dbReference type="Pfam" id="PF02366">
    <property type="entry name" value="PMT"/>
    <property type="match status" value="1"/>
</dbReference>
<name>A0ABT8L2B0_9BACT</name>
<keyword evidence="2" id="KW-1003">Cell membrane</keyword>
<feature type="transmembrane region" description="Helical" evidence="8">
    <location>
        <begin position="81"/>
        <end position="103"/>
    </location>
</feature>
<reference evidence="10" key="1">
    <citation type="submission" date="2023-06" db="EMBL/GenBank/DDBJ databases">
        <title>Genomic of Agaribacillus aureum.</title>
        <authorList>
            <person name="Wang G."/>
        </authorList>
    </citation>
    <scope>NUCLEOTIDE SEQUENCE</scope>
    <source>
        <strain evidence="10">BMA12</strain>
    </source>
</reference>
<evidence type="ECO:0000256" key="6">
    <source>
        <dbReference type="ARBA" id="ARBA00022989"/>
    </source>
</evidence>
<proteinExistence type="predicted"/>
<keyword evidence="4" id="KW-0808">Transferase</keyword>
<evidence type="ECO:0000313" key="10">
    <source>
        <dbReference type="EMBL" id="MDN5211838.1"/>
    </source>
</evidence>
<dbReference type="InterPro" id="IPR050297">
    <property type="entry name" value="LipidA_mod_glycosyltrf_83"/>
</dbReference>
<evidence type="ECO:0000256" key="5">
    <source>
        <dbReference type="ARBA" id="ARBA00022692"/>
    </source>
</evidence>
<comment type="subcellular location">
    <subcellularLocation>
        <location evidence="1">Cell membrane</location>
        <topology evidence="1">Multi-pass membrane protein</topology>
    </subcellularLocation>
</comment>
<feature type="transmembrane region" description="Helical" evidence="8">
    <location>
        <begin position="343"/>
        <end position="362"/>
    </location>
</feature>
<feature type="transmembrane region" description="Helical" evidence="8">
    <location>
        <begin position="289"/>
        <end position="308"/>
    </location>
</feature>
<keyword evidence="5 8" id="KW-0812">Transmembrane</keyword>
<evidence type="ECO:0000313" key="11">
    <source>
        <dbReference type="Proteomes" id="UP001172083"/>
    </source>
</evidence>
<organism evidence="10 11">
    <name type="scientific">Agaribacillus aureus</name>
    <dbReference type="NCBI Taxonomy" id="3051825"/>
    <lineage>
        <taxon>Bacteria</taxon>
        <taxon>Pseudomonadati</taxon>
        <taxon>Bacteroidota</taxon>
        <taxon>Cytophagia</taxon>
        <taxon>Cytophagales</taxon>
        <taxon>Splendidivirgaceae</taxon>
        <taxon>Agaribacillus</taxon>
    </lineage>
</organism>
<sequence length="520" mass="58971">MSLRIRTTIIFIFSWLVFSLNIGGNSIYILDEAKNATCALEMMESSNWIVPTFNGVLRTDKPPLHYFLMIIAYKIFGTNEFAARFFSAFFGALTVVITFLFSVKFWGQSVGNWVAVVLLSSLHFALQFHLAVPDPYLIFFITAGLISFFYFLNESRTIYLVAFYASLGLGVLTKGPIAVLLPGFALFLFVICTKRLNWNFIKSLRLPVGTAIFLAVALPWYWLVHNQTDGAWTQGFFLQHNVGRFTETMEGHGGIFILTPLFVLVGLLPFSVFIFQTVKLVWHDRQNEVVLYCASIVTAVIVFFSVSSTKLPNYVVPAYPFLAVLLANFLSKSAAGTLTTSRLPLWIYLILASGIPVGVYLGLKSEPYLSHLSWLSAFFLLLPLGALLGLWLGRRRVANAYYALFISFLILNSLFFAFIFPKVDRETPVFESKAFLAGQDIRVAYYKRFNPSFAFYLPKPIQALNSPKELTAYLQAHEAVYIISRARYLDEIEEVADVDLLVKKRDFFERSTTILLKERE</sequence>
<evidence type="ECO:0000259" key="9">
    <source>
        <dbReference type="Pfam" id="PF02366"/>
    </source>
</evidence>
<evidence type="ECO:0000256" key="2">
    <source>
        <dbReference type="ARBA" id="ARBA00022475"/>
    </source>
</evidence>
<evidence type="ECO:0000256" key="7">
    <source>
        <dbReference type="ARBA" id="ARBA00023136"/>
    </source>
</evidence>
<comment type="caution">
    <text evidence="10">The sequence shown here is derived from an EMBL/GenBank/DDBJ whole genome shotgun (WGS) entry which is preliminary data.</text>
</comment>
<feature type="transmembrane region" description="Helical" evidence="8">
    <location>
        <begin position="7"/>
        <end position="30"/>
    </location>
</feature>